<protein>
    <submittedName>
        <fullName evidence="1">Uncharacterized protein</fullName>
    </submittedName>
</protein>
<dbReference type="AlphaFoldDB" id="A0A8X7BR46"/>
<accession>A0A8X7BR46</accession>
<proteinExistence type="predicted"/>
<dbReference type="Proteomes" id="UP000886998">
    <property type="component" value="Unassembled WGS sequence"/>
</dbReference>
<gene>
    <name evidence="1" type="ORF">TNIN_84141</name>
</gene>
<reference evidence="1" key="1">
    <citation type="submission" date="2020-08" db="EMBL/GenBank/DDBJ databases">
        <title>Multicomponent nature underlies the extraordinary mechanical properties of spider dragline silk.</title>
        <authorList>
            <person name="Kono N."/>
            <person name="Nakamura H."/>
            <person name="Mori M."/>
            <person name="Yoshida Y."/>
            <person name="Ohtoshi R."/>
            <person name="Malay A.D."/>
            <person name="Moran D.A.P."/>
            <person name="Tomita M."/>
            <person name="Numata K."/>
            <person name="Arakawa K."/>
        </authorList>
    </citation>
    <scope>NUCLEOTIDE SEQUENCE</scope>
</reference>
<dbReference type="EMBL" id="BMAV01002036">
    <property type="protein sequence ID" value="GFY40680.1"/>
    <property type="molecule type" value="Genomic_DNA"/>
</dbReference>
<evidence type="ECO:0000313" key="2">
    <source>
        <dbReference type="Proteomes" id="UP000886998"/>
    </source>
</evidence>
<sequence>MLMDDSRPASVLSGPGTILRPISVEYVDRLLAFFTATWIEFPFPRHCLGITSSYHVLNHKPGSFHTYSLTKSPKRGKQSSAMSTTHPWGIAFILSRLSSAKVCGINALSNNKSIVIWLTTDKSNANLAVIRNYPNPLFHLSCGRLGGKG</sequence>
<name>A0A8X7BR46_9ARAC</name>
<keyword evidence="2" id="KW-1185">Reference proteome</keyword>
<evidence type="ECO:0000313" key="1">
    <source>
        <dbReference type="EMBL" id="GFY40680.1"/>
    </source>
</evidence>
<comment type="caution">
    <text evidence="1">The sequence shown here is derived from an EMBL/GenBank/DDBJ whole genome shotgun (WGS) entry which is preliminary data.</text>
</comment>
<organism evidence="1 2">
    <name type="scientific">Trichonephila inaurata madagascariensis</name>
    <dbReference type="NCBI Taxonomy" id="2747483"/>
    <lineage>
        <taxon>Eukaryota</taxon>
        <taxon>Metazoa</taxon>
        <taxon>Ecdysozoa</taxon>
        <taxon>Arthropoda</taxon>
        <taxon>Chelicerata</taxon>
        <taxon>Arachnida</taxon>
        <taxon>Araneae</taxon>
        <taxon>Araneomorphae</taxon>
        <taxon>Entelegynae</taxon>
        <taxon>Araneoidea</taxon>
        <taxon>Nephilidae</taxon>
        <taxon>Trichonephila</taxon>
        <taxon>Trichonephila inaurata</taxon>
    </lineage>
</organism>